<dbReference type="SMART" id="SM00471">
    <property type="entry name" value="HDc"/>
    <property type="match status" value="1"/>
</dbReference>
<feature type="binding site" evidence="6">
    <location>
        <position position="908"/>
    </location>
    <ligand>
        <name>Zn(2+)</name>
        <dbReference type="ChEBI" id="CHEBI:29105"/>
        <label>1</label>
    </ligand>
</feature>
<dbReference type="PANTHER" id="PTHR11347">
    <property type="entry name" value="CYCLIC NUCLEOTIDE PHOSPHODIESTERASE"/>
    <property type="match status" value="1"/>
</dbReference>
<dbReference type="InterPro" id="IPR023088">
    <property type="entry name" value="PDEase"/>
</dbReference>
<feature type="binding site" evidence="6">
    <location>
        <position position="1020"/>
    </location>
    <ligand>
        <name>Zn(2+)</name>
        <dbReference type="ChEBI" id="CHEBI:29105"/>
        <label>1</label>
    </ligand>
</feature>
<comment type="cofactor">
    <cofactor evidence="7">
        <name>a divalent metal cation</name>
        <dbReference type="ChEBI" id="CHEBI:60240"/>
    </cofactor>
    <text evidence="7">Binds 2 divalent metal cations per subunit. Site 1 may preferentially bind zinc ions, while site 2 has a preference for magnesium and/or manganese ions.</text>
</comment>
<dbReference type="Pfam" id="PF00233">
    <property type="entry name" value="PDEase_I"/>
    <property type="match status" value="1"/>
</dbReference>
<keyword evidence="3 7" id="KW-0378">Hydrolase</keyword>
<evidence type="ECO:0000313" key="10">
    <source>
        <dbReference type="EMBL" id="OHS95423.1"/>
    </source>
</evidence>
<reference evidence="10" key="1">
    <citation type="submission" date="2016-10" db="EMBL/GenBank/DDBJ databases">
        <authorList>
            <person name="Benchimol M."/>
            <person name="Almeida L.G."/>
            <person name="Vasconcelos A.T."/>
            <person name="Perreira-Neves A."/>
            <person name="Rosa I.A."/>
            <person name="Tasca T."/>
            <person name="Bogo M.R."/>
            <person name="de Souza W."/>
        </authorList>
    </citation>
    <scope>NUCLEOTIDE SEQUENCE [LARGE SCALE GENOMIC DNA]</scope>
    <source>
        <strain evidence="10">K</strain>
    </source>
</reference>
<evidence type="ECO:0000313" key="11">
    <source>
        <dbReference type="Proteomes" id="UP000179807"/>
    </source>
</evidence>
<keyword evidence="1" id="KW-0140">cGMP</keyword>
<dbReference type="EMBL" id="MLAK01001248">
    <property type="protein sequence ID" value="OHS95423.1"/>
    <property type="molecule type" value="Genomic_DNA"/>
</dbReference>
<proteinExistence type="inferred from homology"/>
<dbReference type="GO" id="GO:0046872">
    <property type="term" value="F:metal ion binding"/>
    <property type="evidence" value="ECO:0007669"/>
    <property type="project" value="UniProtKB-KW"/>
</dbReference>
<gene>
    <name evidence="10" type="ORF">TRFO_10584</name>
</gene>
<feature type="binding site" evidence="5">
    <location>
        <position position="1020"/>
    </location>
    <ligand>
        <name>AMP</name>
        <dbReference type="ChEBI" id="CHEBI:456215"/>
    </ligand>
</feature>
<dbReference type="SUPFAM" id="SSF55781">
    <property type="entry name" value="GAF domain-like"/>
    <property type="match status" value="4"/>
</dbReference>
<evidence type="ECO:0000256" key="2">
    <source>
        <dbReference type="ARBA" id="ARBA00022723"/>
    </source>
</evidence>
<evidence type="ECO:0000256" key="4">
    <source>
        <dbReference type="PIRSR" id="PIRSR623088-1"/>
    </source>
</evidence>
<keyword evidence="2 6" id="KW-0479">Metal-binding</keyword>
<evidence type="ECO:0000256" key="1">
    <source>
        <dbReference type="ARBA" id="ARBA00022535"/>
    </source>
</evidence>
<feature type="binding site" evidence="5">
    <location>
        <position position="909"/>
    </location>
    <ligand>
        <name>AMP</name>
        <dbReference type="ChEBI" id="CHEBI:456215"/>
    </ligand>
</feature>
<feature type="domain" description="PDEase" evidence="9">
    <location>
        <begin position="792"/>
        <end position="1115"/>
    </location>
</feature>
<dbReference type="SMART" id="SM00065">
    <property type="entry name" value="GAF"/>
    <property type="match status" value="2"/>
</dbReference>
<dbReference type="CDD" id="cd00077">
    <property type="entry name" value="HDc"/>
    <property type="match status" value="1"/>
</dbReference>
<dbReference type="Gene3D" id="3.30.450.40">
    <property type="match status" value="3"/>
</dbReference>
<dbReference type="VEuPathDB" id="TrichDB:TRFO_10584"/>
<dbReference type="EC" id="3.1.4.-" evidence="7"/>
<evidence type="ECO:0000259" key="9">
    <source>
        <dbReference type="PROSITE" id="PS51845"/>
    </source>
</evidence>
<dbReference type="SUPFAM" id="SSF109604">
    <property type="entry name" value="HD-domain/PDEase-like"/>
    <property type="match status" value="1"/>
</dbReference>
<evidence type="ECO:0000256" key="5">
    <source>
        <dbReference type="PIRSR" id="PIRSR623088-2"/>
    </source>
</evidence>
<evidence type="ECO:0000256" key="3">
    <source>
        <dbReference type="ARBA" id="ARBA00022801"/>
    </source>
</evidence>
<dbReference type="PRINTS" id="PR00387">
    <property type="entry name" value="PDIESTERASE1"/>
</dbReference>
<dbReference type="Gene3D" id="1.10.1300.10">
    <property type="entry name" value="3'5'-cyclic nucleotide phosphodiesterase, catalytic domain"/>
    <property type="match status" value="1"/>
</dbReference>
<dbReference type="Pfam" id="PF01590">
    <property type="entry name" value="GAF"/>
    <property type="match status" value="2"/>
</dbReference>
<feature type="binding site" evidence="6">
    <location>
        <position position="909"/>
    </location>
    <ligand>
        <name>Zn(2+)</name>
        <dbReference type="ChEBI" id="CHEBI:29105"/>
        <label>2</label>
    </ligand>
</feature>
<accession>A0A1J4JB09</accession>
<dbReference type="PROSITE" id="PS00126">
    <property type="entry name" value="PDEASE_I_1"/>
    <property type="match status" value="1"/>
</dbReference>
<dbReference type="InterPro" id="IPR003607">
    <property type="entry name" value="HD/PDEase_dom"/>
</dbReference>
<dbReference type="OrthoDB" id="295473at2759"/>
<dbReference type="GO" id="GO:0007165">
    <property type="term" value="P:signal transduction"/>
    <property type="evidence" value="ECO:0007669"/>
    <property type="project" value="InterPro"/>
</dbReference>
<feature type="binding site" evidence="5">
    <location>
        <position position="1072"/>
    </location>
    <ligand>
        <name>AMP</name>
        <dbReference type="ChEBI" id="CHEBI:456215"/>
    </ligand>
</feature>
<dbReference type="InterPro" id="IPR036971">
    <property type="entry name" value="PDEase_catalytic_dom_sf"/>
</dbReference>
<feature type="active site" description="Proton donor" evidence="4">
    <location>
        <position position="868"/>
    </location>
</feature>
<comment type="caution">
    <text evidence="10">The sequence shown here is derived from an EMBL/GenBank/DDBJ whole genome shotgun (WGS) entry which is preliminary data.</text>
</comment>
<dbReference type="GeneID" id="94830248"/>
<sequence>MKSRQSSPKSNKRIRTSHLNTIPNPQSPYIRGITTYSQLARTSGLNPITAASPPSQRVKSPTVMDNLPHLRYSNNNPNNFNNYSNLNINNYASTANSNYGNNPQNKLMKNNFFRTRSSHSLSNISNDKYLRHESVLEAFLLNSSTMPLYSAIEETISLQLKASTVTFWQDIPSLHVLYSDRVHRTVKHSDGLVGFTFFAREVIKAPNCAQHSAYNDEIDTLLTPPGTPVILFPLWDSNNNVCSVVEVTRDSKDPFFDEEDELFIQFFIKKFKVFSPWLYNQKFPHKQCLELNQLMEIEQYLILFQRKIPDLFNCSRCEIWRYNESTKILEMFRRSVTVVDITKAGVAGESILKGCTINCAENKLQSSYYQEIDGSEVESVLAVPLVDMKQRLKYAVVIRGRKDIPVFTTQDEQNLRDLAPYLVMALDNNEKYSNSGKSDNRNDAEHRCVEYMKKINSMLSEGSTIKEIVKESVENIEGLTNSDRTMLFTYDKRRSVLVSLVATSMKSEVIKSLDDKIVGETYRTGKLFNISDAYEELIFDTSFDLEFGYKTKTMVSAPVFNNRKEVIGVIQLLNKRDGKPFSNNDLSYLSLFGQYCGLLIENQKLYDVSFESTAQLTAYSSISNVFNTSKNIKSILNDILQNAKKVIGADRASLFLLDEVVGALTTYLADGGSMPLTIPLKNGIAATSANKKESIFVNDPYHDPRFNKLIDFNTGFRTRSVLSVPVLSSDGKVLGVAELINKTEGVFTKDDMELMENFAVYISAALEKKQLKEITERGLAEIEMSKWIGDYERKSYKTPMKLVLPQEKQKQIFELNFFCIEYNGIGLFKVAFAVFNAFNLLERFQIPNELFFTFLYKLRSMYNEPPYHNWIHAIDVLQYFAYQIHKASFDNVLTGLELLAICVASICHDIGHEGLNNVYNVNAKTPLGILYKDQSVMETHHCELAIHIISLDECNIFHALQPNELKNIWNWIIQMILATDMAHHFKLVKNANDIMDQGPINLANTSHRIMAMTMLMKVADISNVSRPFEIADKWCEILTEEFWRQGDLELQGGLEISSPLNDRKNCNKPKGQIGFYNYICIPLYSAIARIFPELEVNVEAVKSNLEKWKELFEDQQTNTAPPQPKS</sequence>
<feature type="binding site" evidence="6">
    <location>
        <position position="872"/>
    </location>
    <ligand>
        <name>Zn(2+)</name>
        <dbReference type="ChEBI" id="CHEBI:29105"/>
        <label>1</label>
    </ligand>
</feature>
<evidence type="ECO:0000256" key="7">
    <source>
        <dbReference type="RuleBase" id="RU363067"/>
    </source>
</evidence>
<comment type="similarity">
    <text evidence="7">Belongs to the cyclic nucleotide phosphodiesterase family.</text>
</comment>
<dbReference type="GO" id="GO:0004114">
    <property type="term" value="F:3',5'-cyclic-nucleotide phosphodiesterase activity"/>
    <property type="evidence" value="ECO:0007669"/>
    <property type="project" value="InterPro"/>
</dbReference>
<dbReference type="InterPro" id="IPR029016">
    <property type="entry name" value="GAF-like_dom_sf"/>
</dbReference>
<keyword evidence="11" id="KW-1185">Reference proteome</keyword>
<dbReference type="Proteomes" id="UP000179807">
    <property type="component" value="Unassembled WGS sequence"/>
</dbReference>
<dbReference type="PROSITE" id="PS51845">
    <property type="entry name" value="PDEASE_I_2"/>
    <property type="match status" value="1"/>
</dbReference>
<dbReference type="InterPro" id="IPR002073">
    <property type="entry name" value="PDEase_catalytic_dom"/>
</dbReference>
<evidence type="ECO:0000256" key="8">
    <source>
        <dbReference type="SAM" id="MobiDB-lite"/>
    </source>
</evidence>
<dbReference type="InterPro" id="IPR003018">
    <property type="entry name" value="GAF"/>
</dbReference>
<dbReference type="AlphaFoldDB" id="A0A1J4JB09"/>
<organism evidence="10 11">
    <name type="scientific">Tritrichomonas foetus</name>
    <dbReference type="NCBI Taxonomy" id="1144522"/>
    <lineage>
        <taxon>Eukaryota</taxon>
        <taxon>Metamonada</taxon>
        <taxon>Parabasalia</taxon>
        <taxon>Tritrichomonadida</taxon>
        <taxon>Tritrichomonadidae</taxon>
        <taxon>Tritrichomonas</taxon>
    </lineage>
</organism>
<protein>
    <recommendedName>
        <fullName evidence="7">Phosphodiesterase</fullName>
        <ecNumber evidence="7">3.1.4.-</ecNumber>
    </recommendedName>
</protein>
<name>A0A1J4JB09_9EUKA</name>
<dbReference type="RefSeq" id="XP_068348560.1">
    <property type="nucleotide sequence ID" value="XM_068495544.1"/>
</dbReference>
<feature type="binding site" evidence="5">
    <location>
        <begin position="868"/>
        <end position="872"/>
    </location>
    <ligand>
        <name>AMP</name>
        <dbReference type="ChEBI" id="CHEBI:456215"/>
    </ligand>
</feature>
<dbReference type="InterPro" id="IPR023174">
    <property type="entry name" value="PDEase_CS"/>
</dbReference>
<evidence type="ECO:0000256" key="6">
    <source>
        <dbReference type="PIRSR" id="PIRSR623088-3"/>
    </source>
</evidence>
<feature type="binding site" evidence="6">
    <location>
        <position position="909"/>
    </location>
    <ligand>
        <name>Zn(2+)</name>
        <dbReference type="ChEBI" id="CHEBI:29105"/>
        <label>1</label>
    </ligand>
</feature>
<feature type="region of interest" description="Disordered" evidence="8">
    <location>
        <begin position="1"/>
        <end position="28"/>
    </location>
</feature>